<feature type="chain" id="PRO_5039902084" evidence="2">
    <location>
        <begin position="38"/>
        <end position="391"/>
    </location>
</feature>
<evidence type="ECO:0000313" key="3">
    <source>
        <dbReference type="EMBL" id="MCZ0865521.1"/>
    </source>
</evidence>
<reference evidence="3 4" key="1">
    <citation type="submission" date="2022-12" db="EMBL/GenBank/DDBJ databases">
        <title>Dasania phycosphaerae sp. nov., isolated from particulate material of the south coast of Korea.</title>
        <authorList>
            <person name="Jiang Y."/>
        </authorList>
    </citation>
    <scope>NUCLEOTIDE SEQUENCE [LARGE SCALE GENOMIC DNA]</scope>
    <source>
        <strain evidence="3 4">GY-19</strain>
    </source>
</reference>
<name>A0A9J6RMH4_9GAMM</name>
<organism evidence="3 4">
    <name type="scientific">Dasania phycosphaerae</name>
    <dbReference type="NCBI Taxonomy" id="2950436"/>
    <lineage>
        <taxon>Bacteria</taxon>
        <taxon>Pseudomonadati</taxon>
        <taxon>Pseudomonadota</taxon>
        <taxon>Gammaproteobacteria</taxon>
        <taxon>Cellvibrionales</taxon>
        <taxon>Spongiibacteraceae</taxon>
        <taxon>Dasania</taxon>
    </lineage>
</organism>
<proteinExistence type="predicted"/>
<dbReference type="EMBL" id="JAPTGG010000007">
    <property type="protein sequence ID" value="MCZ0865521.1"/>
    <property type="molecule type" value="Genomic_DNA"/>
</dbReference>
<feature type="signal peptide" evidence="2">
    <location>
        <begin position="1"/>
        <end position="37"/>
    </location>
</feature>
<gene>
    <name evidence="3" type="ORF">O0V09_09935</name>
</gene>
<dbReference type="RefSeq" id="WP_258331667.1">
    <property type="nucleotide sequence ID" value="NZ_JAPTGG010000007.1"/>
</dbReference>
<dbReference type="Proteomes" id="UP001069090">
    <property type="component" value="Unassembled WGS sequence"/>
</dbReference>
<sequence length="391" mass="43013">MIKSPLQQPFIRQLPFANKLAACCAALCLGSCLILIAASQQSIKSINNANLEQLGNQLSQQLAISARPALIQGDTLSLQSLLVELASSTAIHQAAIFNVENKPVAEAGERIEGKAYMAPIHYQDSIAGHSLIIINNQPLNTRITGLLLQQLLLSLLLSACCYALCLWLGGKLSQLFEQLQALIAAPNYPNNTRRKSLPYPGQDELQQLIEQTLKGPNPAPQKNINAELALLQINFEHQDTAPSPEQLKHYQQQLNTIGKLYDGRVEVSRPYSFSALFYQNKDENDHPFKALCCGKIIEQLFSCDSNSLAFNAVVTMTSHSDDFSKQQLITQACAPPHSKGLYVDPSILAHSSVSGRIDGLNHSEGEIVFNAPYNELIERQFSALQLQLERS</sequence>
<keyword evidence="1" id="KW-0472">Membrane</keyword>
<evidence type="ECO:0000313" key="4">
    <source>
        <dbReference type="Proteomes" id="UP001069090"/>
    </source>
</evidence>
<dbReference type="AlphaFoldDB" id="A0A9J6RMH4"/>
<evidence type="ECO:0000256" key="2">
    <source>
        <dbReference type="SAM" id="SignalP"/>
    </source>
</evidence>
<accession>A0A9J6RMH4</accession>
<protein>
    <submittedName>
        <fullName evidence="3">Uncharacterized protein</fullName>
    </submittedName>
</protein>
<keyword evidence="4" id="KW-1185">Reference proteome</keyword>
<feature type="transmembrane region" description="Helical" evidence="1">
    <location>
        <begin position="147"/>
        <end position="169"/>
    </location>
</feature>
<keyword evidence="1" id="KW-1133">Transmembrane helix</keyword>
<keyword evidence="2" id="KW-0732">Signal</keyword>
<evidence type="ECO:0000256" key="1">
    <source>
        <dbReference type="SAM" id="Phobius"/>
    </source>
</evidence>
<keyword evidence="1" id="KW-0812">Transmembrane</keyword>
<comment type="caution">
    <text evidence="3">The sequence shown here is derived from an EMBL/GenBank/DDBJ whole genome shotgun (WGS) entry which is preliminary data.</text>
</comment>